<accession>A0A8B3F9Z3</accession>
<evidence type="ECO:0000313" key="2">
    <source>
        <dbReference type="Proteomes" id="UP000269665"/>
    </source>
</evidence>
<dbReference type="OMA" id="GHIPCGW"/>
<dbReference type="OrthoDB" id="1426432at2"/>
<dbReference type="GeneID" id="45850470"/>
<dbReference type="KEGG" id="ppar:A8F97_13450"/>
<dbReference type="AlphaFoldDB" id="A0A8B3F9Z3"/>
<comment type="caution">
    <text evidence="1">The sequence shown here is derived from an EMBL/GenBank/DDBJ whole genome shotgun (WGS) entry which is preliminary data.</text>
</comment>
<organism evidence="1 2">
    <name type="scientific">Pectobacterium parmentieri</name>
    <dbReference type="NCBI Taxonomy" id="1905730"/>
    <lineage>
        <taxon>Bacteria</taxon>
        <taxon>Pseudomonadati</taxon>
        <taxon>Pseudomonadota</taxon>
        <taxon>Gammaproteobacteria</taxon>
        <taxon>Enterobacterales</taxon>
        <taxon>Pectobacteriaceae</taxon>
        <taxon>Pectobacterium</taxon>
    </lineage>
</organism>
<dbReference type="RefSeq" id="WP_012822809.1">
    <property type="nucleotide sequence ID" value="NZ_CP015749.1"/>
</dbReference>
<evidence type="ECO:0000313" key="1">
    <source>
        <dbReference type="EMBL" id="RKO74156.1"/>
    </source>
</evidence>
<gene>
    <name evidence="1" type="ORF">C5E00_23260</name>
</gene>
<dbReference type="EMBL" id="PSZG01000002">
    <property type="protein sequence ID" value="RKO74156.1"/>
    <property type="molecule type" value="Genomic_DNA"/>
</dbReference>
<name>A0A8B3F9Z3_PECPM</name>
<protein>
    <submittedName>
        <fullName evidence="1">Uncharacterized protein</fullName>
    </submittedName>
</protein>
<dbReference type="Proteomes" id="UP000269665">
    <property type="component" value="Unassembled WGS sequence"/>
</dbReference>
<sequence>MKISDCAKKRLKDIDWFANVSAAYDSAFYRVVNVNDFISSITSNEWENTTLEARNEITGFLARKHTVIYQEWNKLTREASGFVDESIIPLIPKINGVDMDVIFVNLKWDLAGYLVEDAYKDKLRSALFFNELTFIYERGHIPCGWDGVWPNGNLVIY</sequence>
<proteinExistence type="predicted"/>
<reference evidence="1 2" key="1">
    <citation type="journal article" date="2018" name="BMC Genomics">
        <title>High genomic variability in the plant pathogenic bacterium Pectobacterium parmentieri deciphered from de novo assembled complete genomes.</title>
        <authorList>
            <person name="Zoledowska S."/>
            <person name="Motyka-Pomagruk A."/>
            <person name="Sledz W."/>
            <person name="Mengoni A."/>
            <person name="Lojkowska E."/>
        </authorList>
    </citation>
    <scope>NUCLEOTIDE SEQUENCE [LARGE SCALE GENOMIC DNA]</scope>
    <source>
        <strain evidence="1 2">IFB5626</strain>
    </source>
</reference>